<accession>A0A6A5SZG1</accession>
<dbReference type="PANTHER" id="PTHR24148">
    <property type="entry name" value="ANKYRIN REPEAT DOMAIN-CONTAINING PROTEIN 39 HOMOLOG-RELATED"/>
    <property type="match status" value="1"/>
</dbReference>
<dbReference type="AlphaFoldDB" id="A0A6A5SZG1"/>
<dbReference type="InterPro" id="IPR052895">
    <property type="entry name" value="HetReg/Transcr_Mod"/>
</dbReference>
<keyword evidence="3" id="KW-1185">Reference proteome</keyword>
<name>A0A6A5SZG1_9PLEO</name>
<evidence type="ECO:0000259" key="1">
    <source>
        <dbReference type="Pfam" id="PF06985"/>
    </source>
</evidence>
<organism evidence="2 3">
    <name type="scientific">Clathrospora elynae</name>
    <dbReference type="NCBI Taxonomy" id="706981"/>
    <lineage>
        <taxon>Eukaryota</taxon>
        <taxon>Fungi</taxon>
        <taxon>Dikarya</taxon>
        <taxon>Ascomycota</taxon>
        <taxon>Pezizomycotina</taxon>
        <taxon>Dothideomycetes</taxon>
        <taxon>Pleosporomycetidae</taxon>
        <taxon>Pleosporales</taxon>
        <taxon>Diademaceae</taxon>
        <taxon>Clathrospora</taxon>
    </lineage>
</organism>
<evidence type="ECO:0000313" key="2">
    <source>
        <dbReference type="EMBL" id="KAF1945288.1"/>
    </source>
</evidence>
<feature type="non-terminal residue" evidence="2">
    <location>
        <position position="107"/>
    </location>
</feature>
<sequence>APMRPDAYEYSPLDAAEPHIRLIKLSRHKPNKGAVRCDINTFALATAPIYSALSYERGPSTPHYGLLVDGRTLNIRQNLCHCLLELREGEEQYTRIDQICVNQLGVQ</sequence>
<dbReference type="Pfam" id="PF06985">
    <property type="entry name" value="HET"/>
    <property type="match status" value="1"/>
</dbReference>
<dbReference type="PANTHER" id="PTHR24148:SF64">
    <property type="entry name" value="HETEROKARYON INCOMPATIBILITY DOMAIN-CONTAINING PROTEIN"/>
    <property type="match status" value="1"/>
</dbReference>
<gene>
    <name evidence="2" type="ORF">EJ02DRAFT_296533</name>
</gene>
<protein>
    <recommendedName>
        <fullName evidence="1">Heterokaryon incompatibility domain-containing protein</fullName>
    </recommendedName>
</protein>
<dbReference type="OrthoDB" id="194358at2759"/>
<proteinExistence type="predicted"/>
<dbReference type="InterPro" id="IPR010730">
    <property type="entry name" value="HET"/>
</dbReference>
<evidence type="ECO:0000313" key="3">
    <source>
        <dbReference type="Proteomes" id="UP000800038"/>
    </source>
</evidence>
<feature type="domain" description="Heterokaryon incompatibility" evidence="1">
    <location>
        <begin position="50"/>
        <end position="103"/>
    </location>
</feature>
<reference evidence="2" key="1">
    <citation type="journal article" date="2020" name="Stud. Mycol.">
        <title>101 Dothideomycetes genomes: a test case for predicting lifestyles and emergence of pathogens.</title>
        <authorList>
            <person name="Haridas S."/>
            <person name="Albert R."/>
            <person name="Binder M."/>
            <person name="Bloem J."/>
            <person name="Labutti K."/>
            <person name="Salamov A."/>
            <person name="Andreopoulos B."/>
            <person name="Baker S."/>
            <person name="Barry K."/>
            <person name="Bills G."/>
            <person name="Bluhm B."/>
            <person name="Cannon C."/>
            <person name="Castanera R."/>
            <person name="Culley D."/>
            <person name="Daum C."/>
            <person name="Ezra D."/>
            <person name="Gonzalez J."/>
            <person name="Henrissat B."/>
            <person name="Kuo A."/>
            <person name="Liang C."/>
            <person name="Lipzen A."/>
            <person name="Lutzoni F."/>
            <person name="Magnuson J."/>
            <person name="Mondo S."/>
            <person name="Nolan M."/>
            <person name="Ohm R."/>
            <person name="Pangilinan J."/>
            <person name="Park H.-J."/>
            <person name="Ramirez L."/>
            <person name="Alfaro M."/>
            <person name="Sun H."/>
            <person name="Tritt A."/>
            <person name="Yoshinaga Y."/>
            <person name="Zwiers L.-H."/>
            <person name="Turgeon B."/>
            <person name="Goodwin S."/>
            <person name="Spatafora J."/>
            <person name="Crous P."/>
            <person name="Grigoriev I."/>
        </authorList>
    </citation>
    <scope>NUCLEOTIDE SEQUENCE</scope>
    <source>
        <strain evidence="2">CBS 161.51</strain>
    </source>
</reference>
<dbReference type="Proteomes" id="UP000800038">
    <property type="component" value="Unassembled WGS sequence"/>
</dbReference>
<feature type="non-terminal residue" evidence="2">
    <location>
        <position position="1"/>
    </location>
</feature>
<dbReference type="EMBL" id="ML976010">
    <property type="protein sequence ID" value="KAF1945288.1"/>
    <property type="molecule type" value="Genomic_DNA"/>
</dbReference>